<dbReference type="SUPFAM" id="SSF52540">
    <property type="entry name" value="P-loop containing nucleoside triphosphate hydrolases"/>
    <property type="match status" value="1"/>
</dbReference>
<name>A0ABW5WTK2_9STAP</name>
<keyword evidence="13" id="KW-1185">Reference proteome</keyword>
<keyword evidence="4 10" id="KW-0808">Transferase</keyword>
<dbReference type="EC" id="2.7.4.9" evidence="2 10"/>
<comment type="function">
    <text evidence="10">Phosphorylation of dTMP to form dTDP in both de novo and salvage pathways of dTTP synthesis.</text>
</comment>
<evidence type="ECO:0000256" key="10">
    <source>
        <dbReference type="HAMAP-Rule" id="MF_00165"/>
    </source>
</evidence>
<dbReference type="InterPro" id="IPR039430">
    <property type="entry name" value="Thymidylate_kin-like_dom"/>
</dbReference>
<evidence type="ECO:0000256" key="4">
    <source>
        <dbReference type="ARBA" id="ARBA00022679"/>
    </source>
</evidence>
<evidence type="ECO:0000256" key="1">
    <source>
        <dbReference type="ARBA" id="ARBA00009776"/>
    </source>
</evidence>
<organism evidence="12 13">
    <name type="scientific">Corticicoccus populi</name>
    <dbReference type="NCBI Taxonomy" id="1812821"/>
    <lineage>
        <taxon>Bacteria</taxon>
        <taxon>Bacillati</taxon>
        <taxon>Bacillota</taxon>
        <taxon>Bacilli</taxon>
        <taxon>Bacillales</taxon>
        <taxon>Staphylococcaceae</taxon>
        <taxon>Corticicoccus</taxon>
    </lineage>
</organism>
<dbReference type="Proteomes" id="UP001597519">
    <property type="component" value="Unassembled WGS sequence"/>
</dbReference>
<evidence type="ECO:0000256" key="9">
    <source>
        <dbReference type="ARBA" id="ARBA00048743"/>
    </source>
</evidence>
<keyword evidence="8 10" id="KW-0067">ATP-binding</keyword>
<dbReference type="InterPro" id="IPR027417">
    <property type="entry name" value="P-loop_NTPase"/>
</dbReference>
<evidence type="ECO:0000256" key="3">
    <source>
        <dbReference type="ARBA" id="ARBA00017144"/>
    </source>
</evidence>
<feature type="domain" description="Thymidylate kinase-like" evidence="11">
    <location>
        <begin position="14"/>
        <end position="192"/>
    </location>
</feature>
<dbReference type="EMBL" id="JBHUOQ010000001">
    <property type="protein sequence ID" value="MFD2829657.1"/>
    <property type="molecule type" value="Genomic_DNA"/>
</dbReference>
<evidence type="ECO:0000313" key="12">
    <source>
        <dbReference type="EMBL" id="MFD2829657.1"/>
    </source>
</evidence>
<comment type="caution">
    <text evidence="12">The sequence shown here is derived from an EMBL/GenBank/DDBJ whole genome shotgun (WGS) entry which is preliminary data.</text>
</comment>
<evidence type="ECO:0000313" key="13">
    <source>
        <dbReference type="Proteomes" id="UP001597519"/>
    </source>
</evidence>
<dbReference type="RefSeq" id="WP_377771851.1">
    <property type="nucleotide sequence ID" value="NZ_JBHUOQ010000001.1"/>
</dbReference>
<proteinExistence type="inferred from homology"/>
<evidence type="ECO:0000256" key="2">
    <source>
        <dbReference type="ARBA" id="ARBA00012980"/>
    </source>
</evidence>
<dbReference type="Pfam" id="PF02223">
    <property type="entry name" value="Thymidylate_kin"/>
    <property type="match status" value="1"/>
</dbReference>
<keyword evidence="6 10" id="KW-0547">Nucleotide-binding</keyword>
<reference evidence="13" key="1">
    <citation type="journal article" date="2019" name="Int. J. Syst. Evol. Microbiol.">
        <title>The Global Catalogue of Microorganisms (GCM) 10K type strain sequencing project: providing services to taxonomists for standard genome sequencing and annotation.</title>
        <authorList>
            <consortium name="The Broad Institute Genomics Platform"/>
            <consortium name="The Broad Institute Genome Sequencing Center for Infectious Disease"/>
            <person name="Wu L."/>
            <person name="Ma J."/>
        </authorList>
    </citation>
    <scope>NUCLEOTIDE SEQUENCE [LARGE SCALE GENOMIC DNA]</scope>
    <source>
        <strain evidence="13">KCTC 33575</strain>
    </source>
</reference>
<evidence type="ECO:0000259" key="11">
    <source>
        <dbReference type="Pfam" id="PF02223"/>
    </source>
</evidence>
<gene>
    <name evidence="10" type="primary">tmk</name>
    <name evidence="12" type="ORF">ACFSX4_04195</name>
</gene>
<comment type="catalytic activity">
    <reaction evidence="9 10">
        <text>dTMP + ATP = dTDP + ADP</text>
        <dbReference type="Rhea" id="RHEA:13517"/>
        <dbReference type="ChEBI" id="CHEBI:30616"/>
        <dbReference type="ChEBI" id="CHEBI:58369"/>
        <dbReference type="ChEBI" id="CHEBI:63528"/>
        <dbReference type="ChEBI" id="CHEBI:456216"/>
        <dbReference type="EC" id="2.7.4.9"/>
    </reaction>
</comment>
<comment type="similarity">
    <text evidence="1 10">Belongs to the thymidylate kinase family.</text>
</comment>
<dbReference type="PANTHER" id="PTHR10344:SF4">
    <property type="entry name" value="UMP-CMP KINASE 2, MITOCHONDRIAL"/>
    <property type="match status" value="1"/>
</dbReference>
<dbReference type="InterPro" id="IPR018094">
    <property type="entry name" value="Thymidylate_kinase"/>
</dbReference>
<accession>A0ABW5WTK2</accession>
<evidence type="ECO:0000256" key="5">
    <source>
        <dbReference type="ARBA" id="ARBA00022727"/>
    </source>
</evidence>
<keyword evidence="5 10" id="KW-0545">Nucleotide biosynthesis</keyword>
<protein>
    <recommendedName>
        <fullName evidence="3 10">Thymidylate kinase</fullName>
        <ecNumber evidence="2 10">2.7.4.9</ecNumber>
    </recommendedName>
    <alternativeName>
        <fullName evidence="10">dTMP kinase</fullName>
    </alternativeName>
</protein>
<sequence length="210" mass="23666">MNNNSGGEGIIISISGIDGSGKTTLLGRLNSHYTKLGKETLLTKQPTLNYMTHPLVKDNLSTGRTEAGPEALALLSAFDRLCHVSDLKHELSDKDMIFSDRYKLDGIVSFAARGLDDQWVKEINKFCPEPDVSILMNCPGKTAYDRILNRGGEMTYDERSPDILERKRNLLLKYRNPQTLVLDATEDQDNLFEEAVEYIDHYLKKNSLNL</sequence>
<evidence type="ECO:0000256" key="8">
    <source>
        <dbReference type="ARBA" id="ARBA00022840"/>
    </source>
</evidence>
<dbReference type="PANTHER" id="PTHR10344">
    <property type="entry name" value="THYMIDYLATE KINASE"/>
    <property type="match status" value="1"/>
</dbReference>
<keyword evidence="7 10" id="KW-0418">Kinase</keyword>
<evidence type="ECO:0000256" key="7">
    <source>
        <dbReference type="ARBA" id="ARBA00022777"/>
    </source>
</evidence>
<dbReference type="HAMAP" id="MF_00165">
    <property type="entry name" value="Thymidylate_kinase"/>
    <property type="match status" value="1"/>
</dbReference>
<evidence type="ECO:0000256" key="6">
    <source>
        <dbReference type="ARBA" id="ARBA00022741"/>
    </source>
</evidence>
<feature type="binding site" evidence="10">
    <location>
        <begin position="16"/>
        <end position="23"/>
    </location>
    <ligand>
        <name>ATP</name>
        <dbReference type="ChEBI" id="CHEBI:30616"/>
    </ligand>
</feature>
<dbReference type="Gene3D" id="3.40.50.300">
    <property type="entry name" value="P-loop containing nucleotide triphosphate hydrolases"/>
    <property type="match status" value="1"/>
</dbReference>